<gene>
    <name evidence="3" type="ORF">LB452_02845</name>
</gene>
<dbReference type="RefSeq" id="WP_224460213.1">
    <property type="nucleotide sequence ID" value="NZ_JAIQZE010000002.1"/>
</dbReference>
<keyword evidence="2" id="KW-0812">Transmembrane</keyword>
<protein>
    <submittedName>
        <fullName evidence="3">Uncharacterized protein</fullName>
    </submittedName>
</protein>
<evidence type="ECO:0000313" key="3">
    <source>
        <dbReference type="EMBL" id="MBZ9777850.1"/>
    </source>
</evidence>
<organism evidence="3 4">
    <name type="scientific">Psychroflexus longus</name>
    <dbReference type="NCBI Taxonomy" id="2873596"/>
    <lineage>
        <taxon>Bacteria</taxon>
        <taxon>Pseudomonadati</taxon>
        <taxon>Bacteroidota</taxon>
        <taxon>Flavobacteriia</taxon>
        <taxon>Flavobacteriales</taxon>
        <taxon>Flavobacteriaceae</taxon>
        <taxon>Psychroflexus</taxon>
    </lineage>
</organism>
<evidence type="ECO:0000256" key="2">
    <source>
        <dbReference type="SAM" id="Phobius"/>
    </source>
</evidence>
<feature type="region of interest" description="Disordered" evidence="1">
    <location>
        <begin position="74"/>
        <end position="93"/>
    </location>
</feature>
<dbReference type="Proteomes" id="UP001199314">
    <property type="component" value="Unassembled WGS sequence"/>
</dbReference>
<sequence>MRALIKLVFILIAAGFILGAYFKIYDEELIGERIIGICVLASAFVLMPLFLAHRWKGKRLQDYTLTKENIDRMNKKDTDKDQRKNNESNNDKD</sequence>
<name>A0ABS7XGL3_9FLAO</name>
<evidence type="ECO:0000313" key="4">
    <source>
        <dbReference type="Proteomes" id="UP001199314"/>
    </source>
</evidence>
<feature type="transmembrane region" description="Helical" evidence="2">
    <location>
        <begin position="7"/>
        <end position="24"/>
    </location>
</feature>
<keyword evidence="2" id="KW-0472">Membrane</keyword>
<evidence type="ECO:0000256" key="1">
    <source>
        <dbReference type="SAM" id="MobiDB-lite"/>
    </source>
</evidence>
<reference evidence="4" key="1">
    <citation type="submission" date="2023-07" db="EMBL/GenBank/DDBJ databases">
        <title>Novel species isolated from saline lakes on Tibetan Plateau.</title>
        <authorList>
            <person name="Lu H."/>
        </authorList>
    </citation>
    <scope>NUCLEOTIDE SEQUENCE [LARGE SCALE GENOMIC DNA]</scope>
    <source>
        <strain evidence="4">CAK8W</strain>
    </source>
</reference>
<proteinExistence type="predicted"/>
<accession>A0ABS7XGL3</accession>
<dbReference type="EMBL" id="JAIQZE010000002">
    <property type="protein sequence ID" value="MBZ9777850.1"/>
    <property type="molecule type" value="Genomic_DNA"/>
</dbReference>
<comment type="caution">
    <text evidence="3">The sequence shown here is derived from an EMBL/GenBank/DDBJ whole genome shotgun (WGS) entry which is preliminary data.</text>
</comment>
<keyword evidence="2" id="KW-1133">Transmembrane helix</keyword>
<keyword evidence="4" id="KW-1185">Reference proteome</keyword>
<feature type="transmembrane region" description="Helical" evidence="2">
    <location>
        <begin position="30"/>
        <end position="51"/>
    </location>
</feature>